<dbReference type="InterPro" id="IPR029071">
    <property type="entry name" value="Ubiquitin-like_domsf"/>
</dbReference>
<feature type="domain" description="Ubiquitin-like" evidence="1">
    <location>
        <begin position="327"/>
        <end position="403"/>
    </location>
</feature>
<dbReference type="InterPro" id="IPR000626">
    <property type="entry name" value="Ubiquitin-like_dom"/>
</dbReference>
<dbReference type="Pfam" id="PF00240">
    <property type="entry name" value="ubiquitin"/>
    <property type="match status" value="1"/>
</dbReference>
<dbReference type="PANTHER" id="PTHR31672:SF13">
    <property type="entry name" value="F-BOX PROTEIN CPR30-LIKE"/>
    <property type="match status" value="1"/>
</dbReference>
<dbReference type="FunFam" id="3.10.20.90:FF:000160">
    <property type="entry name" value="Polyubiquitin-C"/>
    <property type="match status" value="1"/>
</dbReference>
<accession>A0A803LE81</accession>
<dbReference type="Gene3D" id="3.10.20.90">
    <property type="entry name" value="Phosphatidylinositol 3-kinase Catalytic Subunit, Chain A, domain 1"/>
    <property type="match status" value="1"/>
</dbReference>
<dbReference type="Gramene" id="AUR62011487-RA">
    <property type="protein sequence ID" value="AUR62011487-RA:cds"/>
    <property type="gene ID" value="AUR62011487"/>
</dbReference>
<reference evidence="2" key="1">
    <citation type="journal article" date="2017" name="Nature">
        <title>The genome of Chenopodium quinoa.</title>
        <authorList>
            <person name="Jarvis D.E."/>
            <person name="Ho Y.S."/>
            <person name="Lightfoot D.J."/>
            <person name="Schmoeckel S.M."/>
            <person name="Li B."/>
            <person name="Borm T.J.A."/>
            <person name="Ohyanagi H."/>
            <person name="Mineta K."/>
            <person name="Michell C.T."/>
            <person name="Saber N."/>
            <person name="Kharbatia N.M."/>
            <person name="Rupper R.R."/>
            <person name="Sharp A.R."/>
            <person name="Dally N."/>
            <person name="Boughton B.A."/>
            <person name="Woo Y.H."/>
            <person name="Gao G."/>
            <person name="Schijlen E.G.W.M."/>
            <person name="Guo X."/>
            <person name="Momin A.A."/>
            <person name="Negrao S."/>
            <person name="Al-Babili S."/>
            <person name="Gehring C."/>
            <person name="Roessner U."/>
            <person name="Jung C."/>
            <person name="Murphy K."/>
            <person name="Arold S.T."/>
            <person name="Gojobori T."/>
            <person name="van der Linden C.G."/>
            <person name="van Loo E.N."/>
            <person name="Jellen E.N."/>
            <person name="Maughan P.J."/>
            <person name="Tester M."/>
        </authorList>
    </citation>
    <scope>NUCLEOTIDE SEQUENCE [LARGE SCALE GENOMIC DNA]</scope>
    <source>
        <strain evidence="2">cv. PI 614886</strain>
    </source>
</reference>
<dbReference type="InterPro" id="IPR036047">
    <property type="entry name" value="F-box-like_dom_sf"/>
</dbReference>
<dbReference type="PROSITE" id="PS50053">
    <property type="entry name" value="UBIQUITIN_2"/>
    <property type="match status" value="1"/>
</dbReference>
<dbReference type="InterPro" id="IPR011043">
    <property type="entry name" value="Gal_Oxase/kelch_b-propeller"/>
</dbReference>
<dbReference type="PANTHER" id="PTHR31672">
    <property type="entry name" value="BNACNNG10540D PROTEIN"/>
    <property type="match status" value="1"/>
</dbReference>
<dbReference type="SMART" id="SM00213">
    <property type="entry name" value="UBQ"/>
    <property type="match status" value="1"/>
</dbReference>
<dbReference type="NCBIfam" id="TIGR01640">
    <property type="entry name" value="F_box_assoc_1"/>
    <property type="match status" value="1"/>
</dbReference>
<dbReference type="SUPFAM" id="SSF54236">
    <property type="entry name" value="Ubiquitin-like"/>
    <property type="match status" value="1"/>
</dbReference>
<dbReference type="CDD" id="cd22157">
    <property type="entry name" value="F-box_AtFBW1-like"/>
    <property type="match status" value="1"/>
</dbReference>
<keyword evidence="3" id="KW-1185">Reference proteome</keyword>
<evidence type="ECO:0000313" key="2">
    <source>
        <dbReference type="EnsemblPlants" id="AUR62011487-RA:cds"/>
    </source>
</evidence>
<evidence type="ECO:0000313" key="3">
    <source>
        <dbReference type="Proteomes" id="UP000596660"/>
    </source>
</evidence>
<dbReference type="PRINTS" id="PR00348">
    <property type="entry name" value="UBIQUITIN"/>
</dbReference>
<dbReference type="SUPFAM" id="SSF50965">
    <property type="entry name" value="Galactose oxidase, central domain"/>
    <property type="match status" value="1"/>
</dbReference>
<protein>
    <recommendedName>
        <fullName evidence="1">Ubiquitin-like domain-containing protein</fullName>
    </recommendedName>
</protein>
<dbReference type="InterPro" id="IPR050796">
    <property type="entry name" value="SCF_F-box_component"/>
</dbReference>
<proteinExistence type="predicted"/>
<sequence length="409" mass="47237">MNSMNNTLPDHLIFENILPRLPVKSLLGFKSVSKPWLSTISSPQFAKSHLQLSSSPLKFILLAGLDGESEREFYLLDYDDNNNNYELKPFVELEFEDGWTSSFKSFFIVGSCNGLVCLQVRECNGEAYFIGNPATRRYRKIRFPKGEELGMCVFYYESSTDDYKLFSGFFSLEYHRFYVYSLNAGNWTRINKLNKRVESFDLEDVALIGGTVYVRAGAENPIFGFDLSTEQIKELPMMNLLKNYRSVSLSVLRGCLLLLCTTANFKVDDVWMLKDPSDVNSLEKLFSVNHNNVKYYGFSETGKCLVHTKGKIRVFDPTRETPHRCQWGIAFKNDANLRQVFYRKNIFLEVERFDTIDNVKTKIQDMEGLPPEQQRLISAGKQLEDGRTLADYYIKKESNLHLVPRVLRL</sequence>
<dbReference type="InterPro" id="IPR017451">
    <property type="entry name" value="F-box-assoc_interact_dom"/>
</dbReference>
<reference evidence="2" key="2">
    <citation type="submission" date="2021-03" db="UniProtKB">
        <authorList>
            <consortium name="EnsemblPlants"/>
        </authorList>
    </citation>
    <scope>IDENTIFICATION</scope>
</reference>
<name>A0A803LE81_CHEQI</name>
<dbReference type="EnsemblPlants" id="AUR62011487-RA">
    <property type="protein sequence ID" value="AUR62011487-RA:cds"/>
    <property type="gene ID" value="AUR62011487"/>
</dbReference>
<dbReference type="InterPro" id="IPR019956">
    <property type="entry name" value="Ubiquitin_dom"/>
</dbReference>
<organism evidence="2 3">
    <name type="scientific">Chenopodium quinoa</name>
    <name type="common">Quinoa</name>
    <dbReference type="NCBI Taxonomy" id="63459"/>
    <lineage>
        <taxon>Eukaryota</taxon>
        <taxon>Viridiplantae</taxon>
        <taxon>Streptophyta</taxon>
        <taxon>Embryophyta</taxon>
        <taxon>Tracheophyta</taxon>
        <taxon>Spermatophyta</taxon>
        <taxon>Magnoliopsida</taxon>
        <taxon>eudicotyledons</taxon>
        <taxon>Gunneridae</taxon>
        <taxon>Pentapetalae</taxon>
        <taxon>Caryophyllales</taxon>
        <taxon>Chenopodiaceae</taxon>
        <taxon>Chenopodioideae</taxon>
        <taxon>Atripliceae</taxon>
        <taxon>Chenopodium</taxon>
    </lineage>
</organism>
<dbReference type="AlphaFoldDB" id="A0A803LE81"/>
<evidence type="ECO:0000259" key="1">
    <source>
        <dbReference type="PROSITE" id="PS50053"/>
    </source>
</evidence>
<dbReference type="SUPFAM" id="SSF81383">
    <property type="entry name" value="F-box domain"/>
    <property type="match status" value="1"/>
</dbReference>
<dbReference type="Proteomes" id="UP000596660">
    <property type="component" value="Unplaced"/>
</dbReference>